<feature type="transmembrane region" description="Helical" evidence="1">
    <location>
        <begin position="154"/>
        <end position="175"/>
    </location>
</feature>
<evidence type="ECO:0000256" key="1">
    <source>
        <dbReference type="SAM" id="Phobius"/>
    </source>
</evidence>
<name>A0ABW5S000_9BACL</name>
<reference evidence="3" key="1">
    <citation type="journal article" date="2019" name="Int. J. Syst. Evol. Microbiol.">
        <title>The Global Catalogue of Microorganisms (GCM) 10K type strain sequencing project: providing services to taxonomists for standard genome sequencing and annotation.</title>
        <authorList>
            <consortium name="The Broad Institute Genomics Platform"/>
            <consortium name="The Broad Institute Genome Sequencing Center for Infectious Disease"/>
            <person name="Wu L."/>
            <person name="Ma J."/>
        </authorList>
    </citation>
    <scope>NUCLEOTIDE SEQUENCE [LARGE SCALE GENOMIC DNA]</scope>
    <source>
        <strain evidence="3">TISTR 2466</strain>
    </source>
</reference>
<keyword evidence="3" id="KW-1185">Reference proteome</keyword>
<dbReference type="RefSeq" id="WP_253064003.1">
    <property type="nucleotide sequence ID" value="NZ_JAMXWM010000026.1"/>
</dbReference>
<keyword evidence="1" id="KW-0472">Membrane</keyword>
<dbReference type="Proteomes" id="UP001597399">
    <property type="component" value="Unassembled WGS sequence"/>
</dbReference>
<keyword evidence="1" id="KW-1133">Transmembrane helix</keyword>
<feature type="transmembrane region" description="Helical" evidence="1">
    <location>
        <begin position="16"/>
        <end position="37"/>
    </location>
</feature>
<protein>
    <submittedName>
        <fullName evidence="2">Uncharacterized protein</fullName>
    </submittedName>
</protein>
<dbReference type="EMBL" id="JBHUMQ010000014">
    <property type="protein sequence ID" value="MFD2693066.1"/>
    <property type="molecule type" value="Genomic_DNA"/>
</dbReference>
<feature type="transmembrane region" description="Helical" evidence="1">
    <location>
        <begin position="84"/>
        <end position="109"/>
    </location>
</feature>
<feature type="transmembrane region" description="Helical" evidence="1">
    <location>
        <begin position="121"/>
        <end position="142"/>
    </location>
</feature>
<proteinExistence type="predicted"/>
<keyword evidence="1" id="KW-0812">Transmembrane</keyword>
<comment type="caution">
    <text evidence="2">The sequence shown here is derived from an EMBL/GenBank/DDBJ whole genome shotgun (WGS) entry which is preliminary data.</text>
</comment>
<sequence length="214" mass="24155">MKELFDHYAKNDQDRTVAAALASLILYVVIGIGKLVLGMYLLSTWYVINAVYYLILCIARGQAIKKYKIIRSIENRIKRYDLEFVVYKRSGIFICLLGISYFFTCLRMYLIGDATVYGGYMVYLVATIAFTKMGFAIHGAVINRHRNNPIISTLKIISFIDATVAIVVTQYTLLIKQSSAHAMNSSALFGMGCSALFILIGIRMLNKKKKYPVL</sequence>
<evidence type="ECO:0000313" key="2">
    <source>
        <dbReference type="EMBL" id="MFD2693066.1"/>
    </source>
</evidence>
<organism evidence="2 3">
    <name type="scientific">Sporolactobacillus shoreicorticis</name>
    <dbReference type="NCBI Taxonomy" id="1923877"/>
    <lineage>
        <taxon>Bacteria</taxon>
        <taxon>Bacillati</taxon>
        <taxon>Bacillota</taxon>
        <taxon>Bacilli</taxon>
        <taxon>Bacillales</taxon>
        <taxon>Sporolactobacillaceae</taxon>
        <taxon>Sporolactobacillus</taxon>
    </lineage>
</organism>
<accession>A0ABW5S000</accession>
<gene>
    <name evidence="2" type="ORF">ACFSUE_05385</name>
</gene>
<evidence type="ECO:0000313" key="3">
    <source>
        <dbReference type="Proteomes" id="UP001597399"/>
    </source>
</evidence>
<feature type="transmembrane region" description="Helical" evidence="1">
    <location>
        <begin position="187"/>
        <end position="205"/>
    </location>
</feature>
<feature type="transmembrane region" description="Helical" evidence="1">
    <location>
        <begin position="43"/>
        <end position="63"/>
    </location>
</feature>